<organism evidence="3 4">
    <name type="scientific">Apatococcus lobatus</name>
    <dbReference type="NCBI Taxonomy" id="904363"/>
    <lineage>
        <taxon>Eukaryota</taxon>
        <taxon>Viridiplantae</taxon>
        <taxon>Chlorophyta</taxon>
        <taxon>core chlorophytes</taxon>
        <taxon>Trebouxiophyceae</taxon>
        <taxon>Chlorellales</taxon>
        <taxon>Chlorellaceae</taxon>
        <taxon>Apatococcus</taxon>
    </lineage>
</organism>
<dbReference type="InterPro" id="IPR013212">
    <property type="entry name" value="Mad3/Bub1_I"/>
</dbReference>
<feature type="compositionally biased region" description="Basic and acidic residues" evidence="1">
    <location>
        <begin position="380"/>
        <end position="389"/>
    </location>
</feature>
<dbReference type="GO" id="GO:0051754">
    <property type="term" value="P:meiotic sister chromatid cohesion, centromeric"/>
    <property type="evidence" value="ECO:0007669"/>
    <property type="project" value="TreeGrafter"/>
</dbReference>
<dbReference type="PROSITE" id="PS51489">
    <property type="entry name" value="BUB1_N"/>
    <property type="match status" value="1"/>
</dbReference>
<dbReference type="FunFam" id="1.25.40.430:FF:000003">
    <property type="entry name" value="Checkpoint serine/threonine-protein kinase BUB1"/>
    <property type="match status" value="1"/>
</dbReference>
<protein>
    <recommendedName>
        <fullName evidence="2">BUB1 N-terminal domain-containing protein</fullName>
    </recommendedName>
</protein>
<dbReference type="PANTHER" id="PTHR14030">
    <property type="entry name" value="MITOTIC CHECKPOINT SERINE/THREONINE-PROTEIN KINASE BUB1"/>
    <property type="match status" value="1"/>
</dbReference>
<dbReference type="PANTHER" id="PTHR14030:SF4">
    <property type="entry name" value="BUB1 KINASE, ISOFORM A-RELATED"/>
    <property type="match status" value="1"/>
</dbReference>
<feature type="region of interest" description="Disordered" evidence="1">
    <location>
        <begin position="222"/>
        <end position="247"/>
    </location>
</feature>
<evidence type="ECO:0000313" key="4">
    <source>
        <dbReference type="Proteomes" id="UP001438707"/>
    </source>
</evidence>
<dbReference type="Pfam" id="PF08311">
    <property type="entry name" value="Mad3_BUB1_I"/>
    <property type="match status" value="1"/>
</dbReference>
<feature type="region of interest" description="Disordered" evidence="1">
    <location>
        <begin position="697"/>
        <end position="744"/>
    </location>
</feature>
<dbReference type="AlphaFoldDB" id="A0AAW1QUA7"/>
<evidence type="ECO:0000313" key="3">
    <source>
        <dbReference type="EMBL" id="KAK9825090.1"/>
    </source>
</evidence>
<dbReference type="EMBL" id="JALJOS010000026">
    <property type="protein sequence ID" value="KAK9825090.1"/>
    <property type="molecule type" value="Genomic_DNA"/>
</dbReference>
<feature type="region of interest" description="Disordered" evidence="1">
    <location>
        <begin position="436"/>
        <end position="473"/>
    </location>
</feature>
<keyword evidence="4" id="KW-1185">Reference proteome</keyword>
<gene>
    <name evidence="3" type="ORF">WJX74_007567</name>
</gene>
<dbReference type="GO" id="GO:0032991">
    <property type="term" value="C:protein-containing complex"/>
    <property type="evidence" value="ECO:0007669"/>
    <property type="project" value="UniProtKB-ARBA"/>
</dbReference>
<comment type="caution">
    <text evidence="3">The sequence shown here is derived from an EMBL/GenBank/DDBJ whole genome shotgun (WGS) entry which is preliminary data.</text>
</comment>
<feature type="region of interest" description="Disordered" evidence="1">
    <location>
        <begin position="564"/>
        <end position="633"/>
    </location>
</feature>
<feature type="region of interest" description="Disordered" evidence="1">
    <location>
        <begin position="965"/>
        <end position="984"/>
    </location>
</feature>
<accession>A0AAW1QUA7</accession>
<sequence>MEGSAVDWELVKENFQPLKSGRKTPALAAAEEPAKLRASRAEEQKRFFCDRIASYKGDDPIEAWLNCCRFIQWTQETYKAGGPQAELISLLERCTRELQSIPKYKSDIRYLRVWIHYANLLPEPQDVFHFLKENGIGQEFALYYLAYATYLELRGNFSRADATFQAGLSRHAQPEAKLRAKCEEFQQRMARRIQRKAEEQALGIGCESEGGEIAARPALGALPAASGNRRPAQASGLPRPLKRRPGLAVKEINTGRSGLEVFVDEEFAPSGGPALSSPRVARANDDGLAGEGKWAQLETWEQGRKENVQAPSKWAGAKLKQKKRLVAPAAPPLDIPQDEELAELGGNPSHVHATPKATLRKKLDGHSEALLKDPLRLHRETAKASHQEAETSSQARQLAAPAAPESRRGLQLPGNALHTKQPTGCTPAALGYAPSHAAGGASGRACSVPHTEQAPGCSQPGSSTSQAGSRLHTRPCCSEEMSFEELRAAAWLAKHAASLSPETAHLTSGPQGPGMTSAQPLQVLSSKASLAVHPHRLFETPTRSAPSQCAASPAQGTHAAANPCLAHETGSPSQAENVYPDGAKDEALPDAKSPGAYPDGNQNGAMIEPSPEAAESPRWSSEPELMGLGGLTLPKLEPAGEDVTMATKEAFAAVNSMFGGIMPCYGSGVYREVEPTVTISTKAAFEALNSMFSGSLPHEQQAQREVRETLHATGQLPPRPQRPRARGLSTNQPPAPAGTTLGHPVTNEGGTSFHADAANPSSPAPIGVYEDTGLLTTDTKAPGMVARGAAQSGAEARGSMPGDGLATGVEETGGLLVYEDTALLGGTGQRSSGFMGTAGGDADETQGFVLYEDTALLQPPASPAGSCQEEQGMSFYEDTQFITKPIATADMLETRPDTKCLRGLGACQKLDPHPAGILSTAAKMQDDRQSTAMSCIGRQPATPPTLAASSERLQGQTRDLVMASRRTVSNGSVEDGISGESDSP</sequence>
<name>A0AAW1QUA7_9CHLO</name>
<feature type="region of interest" description="Disordered" evidence="1">
    <location>
        <begin position="380"/>
        <end position="423"/>
    </location>
</feature>
<feature type="compositionally biased region" description="Basic and acidic residues" evidence="1">
    <location>
        <begin position="701"/>
        <end position="710"/>
    </location>
</feature>
<dbReference type="GO" id="GO:0007094">
    <property type="term" value="P:mitotic spindle assembly checkpoint signaling"/>
    <property type="evidence" value="ECO:0007669"/>
    <property type="project" value="InterPro"/>
</dbReference>
<evidence type="ECO:0000256" key="1">
    <source>
        <dbReference type="SAM" id="MobiDB-lite"/>
    </source>
</evidence>
<dbReference type="SMART" id="SM00777">
    <property type="entry name" value="Mad3_BUB1_I"/>
    <property type="match status" value="1"/>
</dbReference>
<reference evidence="3 4" key="1">
    <citation type="journal article" date="2024" name="Nat. Commun.">
        <title>Phylogenomics reveals the evolutionary origins of lichenization in chlorophyte algae.</title>
        <authorList>
            <person name="Puginier C."/>
            <person name="Libourel C."/>
            <person name="Otte J."/>
            <person name="Skaloud P."/>
            <person name="Haon M."/>
            <person name="Grisel S."/>
            <person name="Petersen M."/>
            <person name="Berrin J.G."/>
            <person name="Delaux P.M."/>
            <person name="Dal Grande F."/>
            <person name="Keller J."/>
        </authorList>
    </citation>
    <scope>NUCLEOTIDE SEQUENCE [LARGE SCALE GENOMIC DNA]</scope>
    <source>
        <strain evidence="3 4">SAG 2145</strain>
    </source>
</reference>
<feature type="compositionally biased region" description="Polar residues" evidence="1">
    <location>
        <begin position="459"/>
        <end position="468"/>
    </location>
</feature>
<dbReference type="Proteomes" id="UP001438707">
    <property type="component" value="Unassembled WGS sequence"/>
</dbReference>
<dbReference type="InterPro" id="IPR015661">
    <property type="entry name" value="Bub1/Mad3"/>
</dbReference>
<feature type="domain" description="BUB1 N-terminal" evidence="2">
    <location>
        <begin position="48"/>
        <end position="206"/>
    </location>
</feature>
<evidence type="ECO:0000259" key="2">
    <source>
        <dbReference type="PROSITE" id="PS51489"/>
    </source>
</evidence>
<dbReference type="Gene3D" id="1.25.40.430">
    <property type="match status" value="1"/>
</dbReference>
<dbReference type="GO" id="GO:0004672">
    <property type="term" value="F:protein kinase activity"/>
    <property type="evidence" value="ECO:0007669"/>
    <property type="project" value="TreeGrafter"/>
</dbReference>
<proteinExistence type="predicted"/>